<protein>
    <submittedName>
        <fullName evidence="1">Uncharacterized protein</fullName>
    </submittedName>
</protein>
<proteinExistence type="predicted"/>
<dbReference type="Proteomes" id="UP000317171">
    <property type="component" value="Chromosome"/>
</dbReference>
<accession>A0A517RL87</accession>
<evidence type="ECO:0000313" key="1">
    <source>
        <dbReference type="EMBL" id="QDT44651.1"/>
    </source>
</evidence>
<gene>
    <name evidence="1" type="ORF">Pan241w_47650</name>
</gene>
<evidence type="ECO:0000313" key="2">
    <source>
        <dbReference type="Proteomes" id="UP000317171"/>
    </source>
</evidence>
<organism evidence="1 2">
    <name type="scientific">Gimesia alba</name>
    <dbReference type="NCBI Taxonomy" id="2527973"/>
    <lineage>
        <taxon>Bacteria</taxon>
        <taxon>Pseudomonadati</taxon>
        <taxon>Planctomycetota</taxon>
        <taxon>Planctomycetia</taxon>
        <taxon>Planctomycetales</taxon>
        <taxon>Planctomycetaceae</taxon>
        <taxon>Gimesia</taxon>
    </lineage>
</organism>
<reference evidence="1 2" key="1">
    <citation type="submission" date="2019-02" db="EMBL/GenBank/DDBJ databases">
        <title>Deep-cultivation of Planctomycetes and their phenomic and genomic characterization uncovers novel biology.</title>
        <authorList>
            <person name="Wiegand S."/>
            <person name="Jogler M."/>
            <person name="Boedeker C."/>
            <person name="Pinto D."/>
            <person name="Vollmers J."/>
            <person name="Rivas-Marin E."/>
            <person name="Kohn T."/>
            <person name="Peeters S.H."/>
            <person name="Heuer A."/>
            <person name="Rast P."/>
            <person name="Oberbeckmann S."/>
            <person name="Bunk B."/>
            <person name="Jeske O."/>
            <person name="Meyerdierks A."/>
            <person name="Storesund J.E."/>
            <person name="Kallscheuer N."/>
            <person name="Luecker S."/>
            <person name="Lage O.M."/>
            <person name="Pohl T."/>
            <person name="Merkel B.J."/>
            <person name="Hornburger P."/>
            <person name="Mueller R.-W."/>
            <person name="Bruemmer F."/>
            <person name="Labrenz M."/>
            <person name="Spormann A.M."/>
            <person name="Op den Camp H."/>
            <person name="Overmann J."/>
            <person name="Amann R."/>
            <person name="Jetten M.S.M."/>
            <person name="Mascher T."/>
            <person name="Medema M.H."/>
            <person name="Devos D.P."/>
            <person name="Kaster A.-K."/>
            <person name="Ovreas L."/>
            <person name="Rohde M."/>
            <person name="Galperin M.Y."/>
            <person name="Jogler C."/>
        </authorList>
    </citation>
    <scope>NUCLEOTIDE SEQUENCE [LARGE SCALE GENOMIC DNA]</scope>
    <source>
        <strain evidence="1 2">Pan241w</strain>
    </source>
</reference>
<keyword evidence="2" id="KW-1185">Reference proteome</keyword>
<dbReference type="KEGG" id="gaz:Pan241w_47650"/>
<name>A0A517RL87_9PLAN</name>
<dbReference type="AlphaFoldDB" id="A0A517RL87"/>
<dbReference type="EMBL" id="CP036269">
    <property type="protein sequence ID" value="QDT44651.1"/>
    <property type="molecule type" value="Genomic_DNA"/>
</dbReference>
<sequence>MHHFGNLDPELIYILDLVQYSLGRRIIHIRLADEPSHENTVLQSNPYKGAILGEFGSSLQVSPDVKTSDGQQFGIDPHNIWFTLDEVLYMKKNVNHQKK</sequence>